<dbReference type="InterPro" id="IPR012171">
    <property type="entry name" value="Fatty_acid_desaturase"/>
</dbReference>
<keyword evidence="4" id="KW-1185">Reference proteome</keyword>
<dbReference type="PANTHER" id="PTHR19353:SF73">
    <property type="entry name" value="FATTY ACID DESATURASE"/>
    <property type="match status" value="1"/>
</dbReference>
<feature type="transmembrane region" description="Helical" evidence="1">
    <location>
        <begin position="198"/>
        <end position="215"/>
    </location>
</feature>
<keyword evidence="1" id="KW-1133">Transmembrane helix</keyword>
<dbReference type="CDD" id="cd03507">
    <property type="entry name" value="Delta12-FADS-like"/>
    <property type="match status" value="1"/>
</dbReference>
<evidence type="ECO:0000256" key="1">
    <source>
        <dbReference type="SAM" id="Phobius"/>
    </source>
</evidence>
<dbReference type="AlphaFoldDB" id="A0A3G9IZH7"/>
<gene>
    <name evidence="3" type="ORF">Back11_50270</name>
</gene>
<name>A0A3G9IZH7_9BACL</name>
<evidence type="ECO:0000313" key="3">
    <source>
        <dbReference type="EMBL" id="BBH23682.1"/>
    </source>
</evidence>
<sequence>MFILPHIGYSGILSKCFETKMVFIRITDVGFEMKEENGSERGQCVSMFQEDKSAWRKDIATYERPQIRHSVWQILNTLLPVFLLWYIAYASLSVSYWLTLGVSVLAGGFLVRTFIIFHDCCHRSFFKNKAANEIIGTITGIMTYVPFHQWRHTHSVHHSTSGNLDKRGTGDIWTLTVEEYLSATPLKRRIYRLYRNPFIMFIIGPIYIFLLDYRFNRKGSSMKERINTYITNIGIVGIAALLIWAVGWQAYLMIQIPVFFASSMTGIWLFYVQHQFEESYFEENEDWDYVQAAMQGSSFYNLPKFLHWITGNIGYHHIHHLSPRVPNYNLESVHNKNQRFRNVPTISLLTSLQSLRFRLWNEQTKKFVGIKEVKRMAADKLSLPVLPVPVSKKIS</sequence>
<accession>A0A3G9IZH7</accession>
<feature type="transmembrane region" description="Helical" evidence="1">
    <location>
        <begin position="94"/>
        <end position="118"/>
    </location>
</feature>
<dbReference type="Pfam" id="PF00487">
    <property type="entry name" value="FA_desaturase"/>
    <property type="match status" value="1"/>
</dbReference>
<protein>
    <submittedName>
        <fullName evidence="3">Fatty acid desaturase</fullName>
    </submittedName>
</protein>
<evidence type="ECO:0000313" key="4">
    <source>
        <dbReference type="Proteomes" id="UP000275368"/>
    </source>
</evidence>
<feature type="transmembrane region" description="Helical" evidence="1">
    <location>
        <begin position="227"/>
        <end position="246"/>
    </location>
</feature>
<feature type="transmembrane region" description="Helical" evidence="1">
    <location>
        <begin position="252"/>
        <end position="272"/>
    </location>
</feature>
<dbReference type="KEGG" id="pbk:Back11_50270"/>
<feature type="transmembrane region" description="Helical" evidence="1">
    <location>
        <begin position="71"/>
        <end position="88"/>
    </location>
</feature>
<dbReference type="EMBL" id="AP019308">
    <property type="protein sequence ID" value="BBH23682.1"/>
    <property type="molecule type" value="Genomic_DNA"/>
</dbReference>
<dbReference type="InterPro" id="IPR005804">
    <property type="entry name" value="FA_desaturase_dom"/>
</dbReference>
<dbReference type="GO" id="GO:0016020">
    <property type="term" value="C:membrane"/>
    <property type="evidence" value="ECO:0007669"/>
    <property type="project" value="TreeGrafter"/>
</dbReference>
<dbReference type="Proteomes" id="UP000275368">
    <property type="component" value="Chromosome"/>
</dbReference>
<dbReference type="PANTHER" id="PTHR19353">
    <property type="entry name" value="FATTY ACID DESATURASE 2"/>
    <property type="match status" value="1"/>
</dbReference>
<dbReference type="GO" id="GO:0006629">
    <property type="term" value="P:lipid metabolic process"/>
    <property type="evidence" value="ECO:0007669"/>
    <property type="project" value="InterPro"/>
</dbReference>
<evidence type="ECO:0000259" key="2">
    <source>
        <dbReference type="Pfam" id="PF00487"/>
    </source>
</evidence>
<dbReference type="GO" id="GO:0016717">
    <property type="term" value="F:oxidoreductase activity, acting on paired donors, with oxidation of a pair of donors resulting in the reduction of molecular oxygen to two molecules of water"/>
    <property type="evidence" value="ECO:0007669"/>
    <property type="project" value="TreeGrafter"/>
</dbReference>
<reference evidence="3 4" key="1">
    <citation type="submission" date="2018-11" db="EMBL/GenBank/DDBJ databases">
        <title>Complete genome sequence of Paenibacillus baekrokdamisoli strain KCTC 33723.</title>
        <authorList>
            <person name="Kang S.W."/>
            <person name="Lee K.C."/>
            <person name="Kim K.K."/>
            <person name="Kim J.S."/>
            <person name="Kim D.S."/>
            <person name="Ko S.H."/>
            <person name="Yang S.H."/>
            <person name="Lee J.S."/>
        </authorList>
    </citation>
    <scope>NUCLEOTIDE SEQUENCE [LARGE SCALE GENOMIC DNA]</scope>
    <source>
        <strain evidence="3 4">KCTC 33723</strain>
    </source>
</reference>
<keyword evidence="1" id="KW-0472">Membrane</keyword>
<organism evidence="3 4">
    <name type="scientific">Paenibacillus baekrokdamisoli</name>
    <dbReference type="NCBI Taxonomy" id="1712516"/>
    <lineage>
        <taxon>Bacteria</taxon>
        <taxon>Bacillati</taxon>
        <taxon>Bacillota</taxon>
        <taxon>Bacilli</taxon>
        <taxon>Bacillales</taxon>
        <taxon>Paenibacillaceae</taxon>
        <taxon>Paenibacillus</taxon>
    </lineage>
</organism>
<keyword evidence="1" id="KW-0812">Transmembrane</keyword>
<proteinExistence type="predicted"/>
<feature type="domain" description="Fatty acid desaturase" evidence="2">
    <location>
        <begin position="97"/>
        <end position="338"/>
    </location>
</feature>